<dbReference type="CDD" id="cd05532">
    <property type="entry name" value="POLBc_alpha"/>
    <property type="match status" value="1"/>
</dbReference>
<evidence type="ECO:0000259" key="16">
    <source>
        <dbReference type="Pfam" id="PF08996"/>
    </source>
</evidence>
<dbReference type="InterPro" id="IPR017964">
    <property type="entry name" value="DNA-dir_DNA_pol_B_CS"/>
</dbReference>
<keyword evidence="6" id="KW-0479">Metal-binding</keyword>
<keyword evidence="4 12" id="KW-0548">Nucleotidyltransferase</keyword>
<dbReference type="Pfam" id="PF08996">
    <property type="entry name" value="zf-DNA_Pol"/>
    <property type="match status" value="1"/>
</dbReference>
<comment type="subcellular location">
    <subcellularLocation>
        <location evidence="1">Nucleus</location>
    </subcellularLocation>
</comment>
<evidence type="ECO:0000313" key="18">
    <source>
        <dbReference type="Proteomes" id="UP000242474"/>
    </source>
</evidence>
<evidence type="ECO:0000313" key="17">
    <source>
        <dbReference type="EMBL" id="PIA15972.1"/>
    </source>
</evidence>
<evidence type="ECO:0000256" key="1">
    <source>
        <dbReference type="ARBA" id="ARBA00004123"/>
    </source>
</evidence>
<evidence type="ECO:0000256" key="6">
    <source>
        <dbReference type="ARBA" id="ARBA00022723"/>
    </source>
</evidence>
<dbReference type="Gene3D" id="1.10.3200.20">
    <property type="entry name" value="DNA Polymerase alpha, zinc finger"/>
    <property type="match status" value="1"/>
</dbReference>
<organism evidence="17 18">
    <name type="scientific">Coemansia reversa (strain ATCC 12441 / NRRL 1564)</name>
    <dbReference type="NCBI Taxonomy" id="763665"/>
    <lineage>
        <taxon>Eukaryota</taxon>
        <taxon>Fungi</taxon>
        <taxon>Fungi incertae sedis</taxon>
        <taxon>Zoopagomycota</taxon>
        <taxon>Kickxellomycotina</taxon>
        <taxon>Kickxellomycetes</taxon>
        <taxon>Kickxellales</taxon>
        <taxon>Kickxellaceae</taxon>
        <taxon>Coemansia</taxon>
    </lineage>
</organism>
<dbReference type="Proteomes" id="UP000242474">
    <property type="component" value="Unassembled WGS sequence"/>
</dbReference>
<dbReference type="Gene3D" id="1.10.287.690">
    <property type="entry name" value="Helix hairpin bin"/>
    <property type="match status" value="1"/>
</dbReference>
<dbReference type="EMBL" id="KZ303503">
    <property type="protein sequence ID" value="PIA15972.1"/>
    <property type="molecule type" value="Genomic_DNA"/>
</dbReference>
<keyword evidence="7" id="KW-0863">Zinc-finger</keyword>
<dbReference type="PRINTS" id="PR00106">
    <property type="entry name" value="DNAPOLB"/>
</dbReference>
<evidence type="ECO:0000256" key="5">
    <source>
        <dbReference type="ARBA" id="ARBA00022705"/>
    </source>
</evidence>
<evidence type="ECO:0000256" key="10">
    <source>
        <dbReference type="ARBA" id="ARBA00023125"/>
    </source>
</evidence>
<dbReference type="GO" id="GO:0006272">
    <property type="term" value="P:leading strand elongation"/>
    <property type="evidence" value="ECO:0007669"/>
    <property type="project" value="TreeGrafter"/>
</dbReference>
<feature type="domain" description="DNA-directed DNA polymerase family B exonuclease" evidence="15">
    <location>
        <begin position="451"/>
        <end position="694"/>
    </location>
</feature>
<feature type="compositionally biased region" description="Acidic residues" evidence="13">
    <location>
        <begin position="56"/>
        <end position="84"/>
    </location>
</feature>
<feature type="domain" description="DNA-directed DNA polymerase family B multifunctional" evidence="14">
    <location>
        <begin position="760"/>
        <end position="1219"/>
    </location>
</feature>
<dbReference type="Pfam" id="PF00136">
    <property type="entry name" value="DNA_pol_B"/>
    <property type="match status" value="1"/>
</dbReference>
<dbReference type="InterPro" id="IPR043502">
    <property type="entry name" value="DNA/RNA_pol_sf"/>
</dbReference>
<protein>
    <recommendedName>
        <fullName evidence="12">DNA polymerase</fullName>
        <ecNumber evidence="12">2.7.7.7</ecNumber>
    </recommendedName>
</protein>
<dbReference type="InterPro" id="IPR015088">
    <property type="entry name" value="Znf_DNA-dir_DNA_pol_B_alpha"/>
</dbReference>
<comment type="catalytic activity">
    <reaction evidence="12">
        <text>DNA(n) + a 2'-deoxyribonucleoside 5'-triphosphate = DNA(n+1) + diphosphate</text>
        <dbReference type="Rhea" id="RHEA:22508"/>
        <dbReference type="Rhea" id="RHEA-COMP:17339"/>
        <dbReference type="Rhea" id="RHEA-COMP:17340"/>
        <dbReference type="ChEBI" id="CHEBI:33019"/>
        <dbReference type="ChEBI" id="CHEBI:61560"/>
        <dbReference type="ChEBI" id="CHEBI:173112"/>
        <dbReference type="EC" id="2.7.7.7"/>
    </reaction>
</comment>
<proteinExistence type="inferred from homology"/>
<dbReference type="GO" id="GO:0005658">
    <property type="term" value="C:alpha DNA polymerase:primase complex"/>
    <property type="evidence" value="ECO:0007669"/>
    <property type="project" value="TreeGrafter"/>
</dbReference>
<feature type="compositionally biased region" description="Basic and acidic residues" evidence="13">
    <location>
        <begin position="11"/>
        <end position="29"/>
    </location>
</feature>
<dbReference type="InterPro" id="IPR045846">
    <property type="entry name" value="POLBc_alpha"/>
</dbReference>
<evidence type="ECO:0000256" key="7">
    <source>
        <dbReference type="ARBA" id="ARBA00022771"/>
    </source>
</evidence>
<dbReference type="Gene3D" id="1.10.132.60">
    <property type="entry name" value="DNA polymerase family B, C-terminal domain"/>
    <property type="match status" value="1"/>
</dbReference>
<sequence length="1444" mass="158254">MSSPGARRLRSRSEREKGSTANKSKFDKLRRLRAAGRSAASLSDEEASSDDSAMCLDEDQGGVDDFVVDDDGGGYVEGGDDDIGLEPQTPTKPARTKGAAKMQAKSTGKLQASKERSLGAMFKTAQMKTLGTSKPKRQTDDDAFMTSLMDELETPTTPSKPTKRRQSVVPPDQASSSARRRAAATRGTPVHAATPRLSRPIGVMDISDPKLDPFGPPPVKKMRSDLDDPFQDAPSSPERKPKMEPETVSSEAKVEDAELEDAMLEGLDGLEEVDSAPTLYETTEEPQGQSWMDVQLAMADAVPDNAISSTSQDSATDCLPQTAPADGELLFFWLDMLEKNGSLYIIGKTPRGAGGELESCCLKVTGIERNVFLLPRAQGAEGERISVQQVHQEFEGVAVKHGVRRFMCKAVTRHYAFEADVPATAEYLKVAYGFDQPVLPAGLSGSTFERAFGTTYSAQELFLLKRRLMGPCWLVVRGALAVDAHSRQSWCRREFVVGDAKTVRVADDDTVARARLPRTPALTTLALNLRTVASRGAAEIVAASVLVHRGAALDDATPAAQRAGEQLTLVRALSGQPLPADFARAAAQQARRGMRVEPVASEAALVARLVELVHMADADVLVAHNFYGFALDVLLSRMRALRTADWSRLGRLQRAQLPRPGDAFGARQAVAGRVVCDTYLASRDLVRAHSYSLGSLARQELGIRREDIAPDRVSDHFAAAKPLLHLLRHAAFDAFLATALMVHLHVLPLTLQLTTLAGNLWSRTLMGARAERNEHLLLHEFYRAKFIRPDRRSSRAAVSDDDAAPARRKPAYLGGLVLEPQRGFYDRFVLLLDFNSLYPSIIQEFNICFTTVRPGAADAVPEPPEPSEPQGVLPRLLKTLVDRRRQVKQLLAAAAPAEREQLDVRQRALKLTANSMYGCLGFTHSRFYAKPLAMLITARGREILQATRDLALADGLEVIYGDTDSLMIATRATSLADVYALGSRFRRRVNERYRLLELGIDAVFRRLLLLKKKKYAALVISDAGPSAEPKTELETKGLDLVRRDWCGLSHDVSDYVLRLLFAEPDTLDSSHSSDHNGQSPDHDQNSALALIHDHLTRVAAAVRARQVPLDKYAIHKGLTKPPEAYTDRKGQPHVMVALRMRGSGHTVRAGDTVPYVICDAQSPALLRDAADQQQLATGSFADRARHPDEVRDSAGQLFPDAEWYLNQQVLPPCARLLEPLQATDMATLAQCLGLDAAKYRAASASAAGSAYSADSLRTLDSQISDTERFRYAQSFVANCPLCDKEYHVDGIARKAGDHFESGLLCSHCNGLPSPGSLATQLAIQIRRHIHQYYEFVLQCDEPDCALQTKLLSVVGTRCSRPGCSGKLHETYSDKALYVQIQYFASLLSVDRSATRLETSASAIIQFRDSHPEHIAKLLAVVESYLAVSARRFVDLSSLFSFCRL</sequence>
<dbReference type="PROSITE" id="PS00116">
    <property type="entry name" value="DNA_POLYMERASE_B"/>
    <property type="match status" value="1"/>
</dbReference>
<gene>
    <name evidence="17" type="ORF">COEREDRAFT_15809</name>
</gene>
<name>A0A2G5BAF3_COERN</name>
<evidence type="ECO:0000256" key="12">
    <source>
        <dbReference type="RuleBase" id="RU000442"/>
    </source>
</evidence>
<keyword evidence="10 12" id="KW-0238">DNA-binding</keyword>
<dbReference type="GO" id="GO:1902975">
    <property type="term" value="P:mitotic DNA replication initiation"/>
    <property type="evidence" value="ECO:0007669"/>
    <property type="project" value="InterPro"/>
</dbReference>
<dbReference type="GO" id="GO:0003887">
    <property type="term" value="F:DNA-directed DNA polymerase activity"/>
    <property type="evidence" value="ECO:0007669"/>
    <property type="project" value="UniProtKB-KW"/>
</dbReference>
<keyword evidence="8" id="KW-0862">Zinc</keyword>
<dbReference type="GO" id="GO:0006273">
    <property type="term" value="P:lagging strand elongation"/>
    <property type="evidence" value="ECO:0007669"/>
    <property type="project" value="TreeGrafter"/>
</dbReference>
<dbReference type="Pfam" id="PF03104">
    <property type="entry name" value="DNA_pol_B_exo1"/>
    <property type="match status" value="1"/>
</dbReference>
<keyword evidence="18" id="KW-1185">Reference proteome</keyword>
<dbReference type="InterPro" id="IPR006133">
    <property type="entry name" value="DNA-dir_DNA_pol_B_exonuc"/>
</dbReference>
<reference evidence="17 18" key="1">
    <citation type="journal article" date="2015" name="Genome Biol. Evol.">
        <title>Phylogenomic analyses indicate that early fungi evolved digesting cell walls of algal ancestors of land plants.</title>
        <authorList>
            <person name="Chang Y."/>
            <person name="Wang S."/>
            <person name="Sekimoto S."/>
            <person name="Aerts A.L."/>
            <person name="Choi C."/>
            <person name="Clum A."/>
            <person name="LaButti K.M."/>
            <person name="Lindquist E.A."/>
            <person name="Yee Ngan C."/>
            <person name="Ohm R.A."/>
            <person name="Salamov A.A."/>
            <person name="Grigoriev I.V."/>
            <person name="Spatafora J.W."/>
            <person name="Berbee M.L."/>
        </authorList>
    </citation>
    <scope>NUCLEOTIDE SEQUENCE [LARGE SCALE GENOMIC DNA]</scope>
    <source>
        <strain evidence="17 18">NRRL 1564</strain>
    </source>
</reference>
<dbReference type="Gene3D" id="3.30.420.10">
    <property type="entry name" value="Ribonuclease H-like superfamily/Ribonuclease H"/>
    <property type="match status" value="1"/>
</dbReference>
<dbReference type="InterPro" id="IPR012337">
    <property type="entry name" value="RNaseH-like_sf"/>
</dbReference>
<dbReference type="GO" id="GO:0003688">
    <property type="term" value="F:DNA replication origin binding"/>
    <property type="evidence" value="ECO:0007669"/>
    <property type="project" value="TreeGrafter"/>
</dbReference>
<evidence type="ECO:0000256" key="11">
    <source>
        <dbReference type="ARBA" id="ARBA00023242"/>
    </source>
</evidence>
<dbReference type="GO" id="GO:0008270">
    <property type="term" value="F:zinc ion binding"/>
    <property type="evidence" value="ECO:0007669"/>
    <property type="project" value="UniProtKB-KW"/>
</dbReference>
<evidence type="ECO:0000256" key="13">
    <source>
        <dbReference type="SAM" id="MobiDB-lite"/>
    </source>
</evidence>
<dbReference type="CDD" id="cd05776">
    <property type="entry name" value="DNA_polB_alpha_exo"/>
    <property type="match status" value="1"/>
</dbReference>
<evidence type="ECO:0000259" key="15">
    <source>
        <dbReference type="Pfam" id="PF03104"/>
    </source>
</evidence>
<dbReference type="STRING" id="763665.A0A2G5BAF3"/>
<keyword evidence="3 12" id="KW-0808">Transferase</keyword>
<dbReference type="Gene3D" id="2.40.50.730">
    <property type="match status" value="1"/>
</dbReference>
<dbReference type="InterPro" id="IPR006134">
    <property type="entry name" value="DNA-dir_DNA_pol_B_multi_dom"/>
</dbReference>
<evidence type="ECO:0000256" key="2">
    <source>
        <dbReference type="ARBA" id="ARBA00005755"/>
    </source>
</evidence>
<dbReference type="NCBIfam" id="TIGR00592">
    <property type="entry name" value="pol2"/>
    <property type="match status" value="1"/>
</dbReference>
<dbReference type="Gene3D" id="3.90.1600.10">
    <property type="entry name" value="Palm domain of DNA polymerase"/>
    <property type="match status" value="1"/>
</dbReference>
<dbReference type="SUPFAM" id="SSF53098">
    <property type="entry name" value="Ribonuclease H-like"/>
    <property type="match status" value="1"/>
</dbReference>
<keyword evidence="5 12" id="KW-0235">DNA replication</keyword>
<dbReference type="PANTHER" id="PTHR45861:SF1">
    <property type="entry name" value="DNA POLYMERASE ALPHA CATALYTIC SUBUNIT"/>
    <property type="match status" value="1"/>
</dbReference>
<keyword evidence="11" id="KW-0539">Nucleus</keyword>
<evidence type="ECO:0000256" key="8">
    <source>
        <dbReference type="ARBA" id="ARBA00022833"/>
    </source>
</evidence>
<evidence type="ECO:0000259" key="14">
    <source>
        <dbReference type="Pfam" id="PF00136"/>
    </source>
</evidence>
<feature type="region of interest" description="Disordered" evidence="13">
    <location>
        <begin position="1"/>
        <end position="254"/>
    </location>
</feature>
<accession>A0A2G5BAF3</accession>
<dbReference type="InterPro" id="IPR023211">
    <property type="entry name" value="DNA_pol_palm_dom_sf"/>
</dbReference>
<dbReference type="GO" id="GO:0003697">
    <property type="term" value="F:single-stranded DNA binding"/>
    <property type="evidence" value="ECO:0007669"/>
    <property type="project" value="TreeGrafter"/>
</dbReference>
<dbReference type="GO" id="GO:0003682">
    <property type="term" value="F:chromatin binding"/>
    <property type="evidence" value="ECO:0007669"/>
    <property type="project" value="TreeGrafter"/>
</dbReference>
<dbReference type="SMART" id="SM00486">
    <property type="entry name" value="POLBc"/>
    <property type="match status" value="1"/>
</dbReference>
<dbReference type="PANTHER" id="PTHR45861">
    <property type="entry name" value="DNA POLYMERASE ALPHA CATALYTIC SUBUNIT"/>
    <property type="match status" value="1"/>
</dbReference>
<dbReference type="SUPFAM" id="SSF56672">
    <property type="entry name" value="DNA/RNA polymerases"/>
    <property type="match status" value="1"/>
</dbReference>
<feature type="domain" description="Zinc finger DNA-directed DNA polymerase family B alpha" evidence="16">
    <location>
        <begin position="1261"/>
        <end position="1439"/>
    </location>
</feature>
<dbReference type="GO" id="GO:0000166">
    <property type="term" value="F:nucleotide binding"/>
    <property type="evidence" value="ECO:0007669"/>
    <property type="project" value="InterPro"/>
</dbReference>
<dbReference type="InterPro" id="IPR036397">
    <property type="entry name" value="RNaseH_sf"/>
</dbReference>
<dbReference type="Gene3D" id="6.10.10.100">
    <property type="match status" value="1"/>
</dbReference>
<dbReference type="Gene3D" id="3.30.70.2820">
    <property type="match status" value="1"/>
</dbReference>
<keyword evidence="9 12" id="KW-0239">DNA-directed DNA polymerase</keyword>
<dbReference type="EC" id="2.7.7.7" evidence="12"/>
<dbReference type="InterPro" id="IPR038256">
    <property type="entry name" value="Pol_alpha_znc_sf"/>
</dbReference>
<evidence type="ECO:0000256" key="4">
    <source>
        <dbReference type="ARBA" id="ARBA00022695"/>
    </source>
</evidence>
<dbReference type="InterPro" id="IPR006172">
    <property type="entry name" value="DNA-dir_DNA_pol_B"/>
</dbReference>
<comment type="similarity">
    <text evidence="2 12">Belongs to the DNA polymerase type-B family.</text>
</comment>
<dbReference type="InterPro" id="IPR042087">
    <property type="entry name" value="DNA_pol_B_thumb"/>
</dbReference>
<evidence type="ECO:0000256" key="3">
    <source>
        <dbReference type="ARBA" id="ARBA00022679"/>
    </source>
</evidence>
<dbReference type="OrthoDB" id="6755010at2759"/>
<evidence type="ECO:0000256" key="9">
    <source>
        <dbReference type="ARBA" id="ARBA00022932"/>
    </source>
</evidence>